<protein>
    <submittedName>
        <fullName evidence="1">Uncharacterized protein</fullName>
    </submittedName>
</protein>
<keyword evidence="2" id="KW-1185">Reference proteome</keyword>
<name>A0AAE0MWV6_9PEZI</name>
<reference evidence="1" key="2">
    <citation type="submission" date="2023-06" db="EMBL/GenBank/DDBJ databases">
        <authorList>
            <consortium name="Lawrence Berkeley National Laboratory"/>
            <person name="Haridas S."/>
            <person name="Hensen N."/>
            <person name="Bonometti L."/>
            <person name="Westerberg I."/>
            <person name="Brannstrom I.O."/>
            <person name="Guillou S."/>
            <person name="Cros-Aarteil S."/>
            <person name="Calhoun S."/>
            <person name="Kuo A."/>
            <person name="Mondo S."/>
            <person name="Pangilinan J."/>
            <person name="Riley R."/>
            <person name="Labutti K."/>
            <person name="Andreopoulos B."/>
            <person name="Lipzen A."/>
            <person name="Chen C."/>
            <person name="Yanf M."/>
            <person name="Daum C."/>
            <person name="Ng V."/>
            <person name="Clum A."/>
            <person name="Steindorff A."/>
            <person name="Ohm R."/>
            <person name="Martin F."/>
            <person name="Silar P."/>
            <person name="Natvig D."/>
            <person name="Lalanne C."/>
            <person name="Gautier V."/>
            <person name="Ament-Velasquez S.L."/>
            <person name="Kruys A."/>
            <person name="Hutchinson M.I."/>
            <person name="Powell A.J."/>
            <person name="Barry K."/>
            <person name="Miller A.N."/>
            <person name="Grigoriev I.V."/>
            <person name="Debuchy R."/>
            <person name="Gladieux P."/>
            <person name="Thoren M.H."/>
            <person name="Johannesson H."/>
        </authorList>
    </citation>
    <scope>NUCLEOTIDE SEQUENCE</scope>
    <source>
        <strain evidence="1">CBS 560.94</strain>
    </source>
</reference>
<gene>
    <name evidence="1" type="ORF">B0H65DRAFT_562443</name>
</gene>
<dbReference type="GeneID" id="87867353"/>
<dbReference type="Proteomes" id="UP001278500">
    <property type="component" value="Unassembled WGS sequence"/>
</dbReference>
<dbReference type="EMBL" id="JAUEPP010000001">
    <property type="protein sequence ID" value="KAK3354442.1"/>
    <property type="molecule type" value="Genomic_DNA"/>
</dbReference>
<accession>A0AAE0MWV6</accession>
<dbReference type="AlphaFoldDB" id="A0AAE0MWV6"/>
<comment type="caution">
    <text evidence="1">The sequence shown here is derived from an EMBL/GenBank/DDBJ whole genome shotgun (WGS) entry which is preliminary data.</text>
</comment>
<reference evidence="1" key="1">
    <citation type="journal article" date="2023" name="Mol. Phylogenet. Evol.">
        <title>Genome-scale phylogeny and comparative genomics of the fungal order Sordariales.</title>
        <authorList>
            <person name="Hensen N."/>
            <person name="Bonometti L."/>
            <person name="Westerberg I."/>
            <person name="Brannstrom I.O."/>
            <person name="Guillou S."/>
            <person name="Cros-Aarteil S."/>
            <person name="Calhoun S."/>
            <person name="Haridas S."/>
            <person name="Kuo A."/>
            <person name="Mondo S."/>
            <person name="Pangilinan J."/>
            <person name="Riley R."/>
            <person name="LaButti K."/>
            <person name="Andreopoulos B."/>
            <person name="Lipzen A."/>
            <person name="Chen C."/>
            <person name="Yan M."/>
            <person name="Daum C."/>
            <person name="Ng V."/>
            <person name="Clum A."/>
            <person name="Steindorff A."/>
            <person name="Ohm R.A."/>
            <person name="Martin F."/>
            <person name="Silar P."/>
            <person name="Natvig D.O."/>
            <person name="Lalanne C."/>
            <person name="Gautier V."/>
            <person name="Ament-Velasquez S.L."/>
            <person name="Kruys A."/>
            <person name="Hutchinson M.I."/>
            <person name="Powell A.J."/>
            <person name="Barry K."/>
            <person name="Miller A.N."/>
            <person name="Grigoriev I.V."/>
            <person name="Debuchy R."/>
            <person name="Gladieux P."/>
            <person name="Hiltunen Thoren M."/>
            <person name="Johannesson H."/>
        </authorList>
    </citation>
    <scope>NUCLEOTIDE SEQUENCE</scope>
    <source>
        <strain evidence="1">CBS 560.94</strain>
    </source>
</reference>
<sequence>MVKTYEEAECPGDTVPFLVDRLQFKYQAQLPGSSEGTYNFRVHHTPRPHAYRILRVRAGLPQDTLRFGAKPSTEPGLVYCCTITFTPCSSILSWDLFPVVKPNNSCFGSVPHMVNTDSTIVNPMAIVDVSSIKEIDHGSDTAALQPSPSKADSVPLKANADSTITSPKAAVDVSSFVSGSYRKGKERETNINVHPTQASPTMTCYEIAELHVDPKHGGKGLMDVILRYLLDVISLHEAQRPGESKSGWEREREPTVVVMAKDDDADKKFYASYGFVESDEALEVNDKAIEGQFLRMVLKEGVIRALAEDKRGDKQPEEILKEEILKQKIWKDEILKQEILKEEILKLEILKKQILKQEILKESLSLLEDIPGNEQPEEIVQYMLLSGDHPTGEWIGVRTKLFVI</sequence>
<dbReference type="RefSeq" id="XP_062685820.1">
    <property type="nucleotide sequence ID" value="XM_062830199.1"/>
</dbReference>
<proteinExistence type="predicted"/>
<organism evidence="1 2">
    <name type="scientific">Neurospora tetraspora</name>
    <dbReference type="NCBI Taxonomy" id="94610"/>
    <lineage>
        <taxon>Eukaryota</taxon>
        <taxon>Fungi</taxon>
        <taxon>Dikarya</taxon>
        <taxon>Ascomycota</taxon>
        <taxon>Pezizomycotina</taxon>
        <taxon>Sordariomycetes</taxon>
        <taxon>Sordariomycetidae</taxon>
        <taxon>Sordariales</taxon>
        <taxon>Sordariaceae</taxon>
        <taxon>Neurospora</taxon>
    </lineage>
</organism>
<evidence type="ECO:0000313" key="2">
    <source>
        <dbReference type="Proteomes" id="UP001278500"/>
    </source>
</evidence>
<evidence type="ECO:0000313" key="1">
    <source>
        <dbReference type="EMBL" id="KAK3354442.1"/>
    </source>
</evidence>